<dbReference type="GO" id="GO:0006281">
    <property type="term" value="P:DNA repair"/>
    <property type="evidence" value="ECO:0007669"/>
    <property type="project" value="UniProtKB-ARBA"/>
</dbReference>
<evidence type="ECO:0000256" key="2">
    <source>
        <dbReference type="ARBA" id="ARBA00023128"/>
    </source>
</evidence>
<dbReference type="GO" id="GO:0005739">
    <property type="term" value="C:mitochondrion"/>
    <property type="evidence" value="ECO:0007669"/>
    <property type="project" value="UniProtKB-SubCell"/>
</dbReference>
<dbReference type="GeneID" id="14877440"/>
<dbReference type="Gene3D" id="3.40.1350.10">
    <property type="match status" value="1"/>
</dbReference>
<dbReference type="Proteomes" id="UP000007797">
    <property type="component" value="Unassembled WGS sequence"/>
</dbReference>
<evidence type="ECO:0000256" key="1">
    <source>
        <dbReference type="ARBA" id="ARBA00004173"/>
    </source>
</evidence>
<sequence length="367" mass="42198">MNKFLKLPVHVLFLFFSKVLDQCFIIMIGAKNIQTTLFSSWSKSCQYYYYSTKNRPTTTTFDKQPLSSIQLKKQVGIVHESIYFLKKKKEEEIYSPSSAATTIVKSKKPANNKKISTTKETITIEPKWKTKKWFALDEDDTEFTNNQQQLQQQGDQYIEEYENDQEGEEEEEVTSQILEEPVKGEEMISNVWIGTEFEKLVIEQLSQFGFKLNRVGGAGDKGIDLNGVWEFGETTFNVIVQCKKLKKKVGPSVLREMESTLSRFIEKSGTTGNKSIGLIASYSQFTDNVQMEIDSFQPPIIICQIYEQGLLSFMMNRSARHLLPKLTIAKRYNTSLPVNNNNNNNNVNNKKLTTYPSFHIELMINKS</sequence>
<dbReference type="KEGG" id="dfa:DFA_03354"/>
<dbReference type="InterPro" id="IPR011856">
    <property type="entry name" value="tRNA_endonuc-like_dom_sf"/>
</dbReference>
<reference evidence="4" key="1">
    <citation type="journal article" date="2011" name="Genome Res.">
        <title>Phylogeny-wide analysis of social amoeba genomes highlights ancient origins for complex intercellular communication.</title>
        <authorList>
            <person name="Heidel A.J."/>
            <person name="Lawal H.M."/>
            <person name="Felder M."/>
            <person name="Schilde C."/>
            <person name="Helps N.R."/>
            <person name="Tunggal B."/>
            <person name="Rivero F."/>
            <person name="John U."/>
            <person name="Schleicher M."/>
            <person name="Eichinger L."/>
            <person name="Platzer M."/>
            <person name="Noegel A.A."/>
            <person name="Schaap P."/>
            <person name="Gloeckner G."/>
        </authorList>
    </citation>
    <scope>NUCLEOTIDE SEQUENCE [LARGE SCALE GENOMIC DNA]</scope>
    <source>
        <strain evidence="4">SH3</strain>
    </source>
</reference>
<evidence type="ECO:0000313" key="4">
    <source>
        <dbReference type="Proteomes" id="UP000007797"/>
    </source>
</evidence>
<dbReference type="AlphaFoldDB" id="F4PHC4"/>
<gene>
    <name evidence="3" type="ORF">DFA_03354</name>
</gene>
<dbReference type="SUPFAM" id="SSF52980">
    <property type="entry name" value="Restriction endonuclease-like"/>
    <property type="match status" value="1"/>
</dbReference>
<accession>F4PHC4</accession>
<name>F4PHC4_CACFS</name>
<evidence type="ECO:0000313" key="3">
    <source>
        <dbReference type="EMBL" id="EGG25108.1"/>
    </source>
</evidence>
<evidence type="ECO:0008006" key="5">
    <source>
        <dbReference type="Google" id="ProtNLM"/>
    </source>
</evidence>
<dbReference type="OrthoDB" id="20734at2759"/>
<organism evidence="3 4">
    <name type="scientific">Cavenderia fasciculata</name>
    <name type="common">Slime mold</name>
    <name type="synonym">Dictyostelium fasciculatum</name>
    <dbReference type="NCBI Taxonomy" id="261658"/>
    <lineage>
        <taxon>Eukaryota</taxon>
        <taxon>Amoebozoa</taxon>
        <taxon>Evosea</taxon>
        <taxon>Eumycetozoa</taxon>
        <taxon>Dictyostelia</taxon>
        <taxon>Acytosteliales</taxon>
        <taxon>Cavenderiaceae</taxon>
        <taxon>Cavenderia</taxon>
    </lineage>
</organism>
<dbReference type="EMBL" id="GL883006">
    <property type="protein sequence ID" value="EGG25108.1"/>
    <property type="molecule type" value="Genomic_DNA"/>
</dbReference>
<dbReference type="InterPro" id="IPR011335">
    <property type="entry name" value="Restrct_endonuc-II-like"/>
</dbReference>
<proteinExistence type="predicted"/>
<dbReference type="PANTHER" id="PTHR28133:SF1">
    <property type="entry name" value="REQUIRED FOR RESPIRATORY GROWTH PROTEIN 7, MITOCHONDRIAL"/>
    <property type="match status" value="1"/>
</dbReference>
<dbReference type="OMA" id="HIELMIN"/>
<keyword evidence="2" id="KW-0496">Mitochondrion</keyword>
<dbReference type="InterPro" id="IPR018828">
    <property type="entry name" value="RRG7"/>
</dbReference>
<keyword evidence="4" id="KW-1185">Reference proteome</keyword>
<dbReference type="Pfam" id="PF10356">
    <property type="entry name" value="RRG7"/>
    <property type="match status" value="2"/>
</dbReference>
<comment type="subcellular location">
    <subcellularLocation>
        <location evidence="1">Mitochondrion</location>
    </subcellularLocation>
</comment>
<dbReference type="RefSeq" id="XP_004362959.1">
    <property type="nucleotide sequence ID" value="XM_004362902.1"/>
</dbReference>
<dbReference type="GO" id="GO:0003676">
    <property type="term" value="F:nucleic acid binding"/>
    <property type="evidence" value="ECO:0007669"/>
    <property type="project" value="InterPro"/>
</dbReference>
<dbReference type="PANTHER" id="PTHR28133">
    <property type="entry name" value="REQUIRED FOR RESPIRATORY GROWTH PROTEIN 7, MITOCHONDRIAL"/>
    <property type="match status" value="1"/>
</dbReference>
<protein>
    <recommendedName>
        <fullName evidence="5">Restriction endonuclease type IV Mrr domain-containing protein</fullName>
    </recommendedName>
</protein>